<keyword evidence="6" id="KW-0648">Protein biosynthesis</keyword>
<keyword evidence="10" id="KW-0472">Membrane</keyword>
<keyword evidence="8" id="KW-0687">Ribonucleoprotein</keyword>
<feature type="domain" description="Formyl transferase C-terminal" evidence="12">
    <location>
        <begin position="893"/>
        <end position="978"/>
    </location>
</feature>
<dbReference type="GO" id="GO:0005829">
    <property type="term" value="C:cytosol"/>
    <property type="evidence" value="ECO:0007669"/>
    <property type="project" value="TreeGrafter"/>
</dbReference>
<dbReference type="InterPro" id="IPR002376">
    <property type="entry name" value="Formyl_transf_N"/>
</dbReference>
<evidence type="ECO:0000313" key="13">
    <source>
        <dbReference type="EMBL" id="CAH2268649.1"/>
    </source>
</evidence>
<keyword evidence="10" id="KW-1133">Transmembrane helix</keyword>
<comment type="similarity">
    <text evidence="2">Belongs to the Fmt family.</text>
</comment>
<keyword evidence="5" id="KW-0808">Transferase</keyword>
<dbReference type="HAMAP" id="MF_00182">
    <property type="entry name" value="Formyl_trans"/>
    <property type="match status" value="1"/>
</dbReference>
<dbReference type="Pfam" id="PF00453">
    <property type="entry name" value="Ribosomal_L20"/>
    <property type="match status" value="1"/>
</dbReference>
<evidence type="ECO:0000256" key="7">
    <source>
        <dbReference type="ARBA" id="ARBA00022980"/>
    </source>
</evidence>
<dbReference type="GO" id="GO:0019843">
    <property type="term" value="F:rRNA binding"/>
    <property type="evidence" value="ECO:0007669"/>
    <property type="project" value="InterPro"/>
</dbReference>
<comment type="similarity">
    <text evidence="1">Belongs to the bacterial ribosomal protein bL20 family.</text>
</comment>
<dbReference type="CDD" id="cd08646">
    <property type="entry name" value="FMT_core_Met-tRNA-FMT_N"/>
    <property type="match status" value="1"/>
</dbReference>
<feature type="transmembrane region" description="Helical" evidence="10">
    <location>
        <begin position="238"/>
        <end position="265"/>
    </location>
</feature>
<dbReference type="InterPro" id="IPR005793">
    <property type="entry name" value="Formyl_trans_C"/>
</dbReference>
<keyword evidence="14" id="KW-1185">Reference proteome</keyword>
<name>A0A8S4SGU8_9NEOP</name>
<protein>
    <recommendedName>
        <fullName evidence="4">Methionyl-tRNA formyltransferase, mitochondrial</fullName>
        <ecNumber evidence="3">2.1.2.9</ecNumber>
    </recommendedName>
</protein>
<evidence type="ECO:0000256" key="5">
    <source>
        <dbReference type="ARBA" id="ARBA00022679"/>
    </source>
</evidence>
<dbReference type="SUPFAM" id="SSF50486">
    <property type="entry name" value="FMT C-terminal domain-like"/>
    <property type="match status" value="1"/>
</dbReference>
<organism evidence="13 14">
    <name type="scientific">Pararge aegeria aegeria</name>
    <dbReference type="NCBI Taxonomy" id="348720"/>
    <lineage>
        <taxon>Eukaryota</taxon>
        <taxon>Metazoa</taxon>
        <taxon>Ecdysozoa</taxon>
        <taxon>Arthropoda</taxon>
        <taxon>Hexapoda</taxon>
        <taxon>Insecta</taxon>
        <taxon>Pterygota</taxon>
        <taxon>Neoptera</taxon>
        <taxon>Endopterygota</taxon>
        <taxon>Lepidoptera</taxon>
        <taxon>Glossata</taxon>
        <taxon>Ditrysia</taxon>
        <taxon>Papilionoidea</taxon>
        <taxon>Nymphalidae</taxon>
        <taxon>Satyrinae</taxon>
        <taxon>Satyrini</taxon>
        <taxon>Parargina</taxon>
        <taxon>Pararge</taxon>
    </lineage>
</organism>
<dbReference type="NCBIfam" id="TIGR00460">
    <property type="entry name" value="fmt"/>
    <property type="match status" value="1"/>
</dbReference>
<comment type="caution">
    <text evidence="13">The sequence shown here is derived from an EMBL/GenBank/DDBJ whole genome shotgun (WGS) entry which is preliminary data.</text>
</comment>
<keyword evidence="10" id="KW-0812">Transmembrane</keyword>
<evidence type="ECO:0000256" key="9">
    <source>
        <dbReference type="SAM" id="MobiDB-lite"/>
    </source>
</evidence>
<keyword evidence="7" id="KW-0689">Ribosomal protein</keyword>
<dbReference type="AlphaFoldDB" id="A0A8S4SGU8"/>
<dbReference type="InterPro" id="IPR036477">
    <property type="entry name" value="Formyl_transf_N_sf"/>
</dbReference>
<dbReference type="SUPFAM" id="SSF74731">
    <property type="entry name" value="Ribosomal protein L20"/>
    <property type="match status" value="1"/>
</dbReference>
<dbReference type="InterPro" id="IPR041711">
    <property type="entry name" value="Met-tRNA-FMT_N"/>
</dbReference>
<dbReference type="InterPro" id="IPR005794">
    <property type="entry name" value="Fmt"/>
</dbReference>
<dbReference type="GO" id="GO:1990904">
    <property type="term" value="C:ribonucleoprotein complex"/>
    <property type="evidence" value="ECO:0007669"/>
    <property type="project" value="UniProtKB-KW"/>
</dbReference>
<dbReference type="Pfam" id="PF02911">
    <property type="entry name" value="Formyl_trans_C"/>
    <property type="match status" value="1"/>
</dbReference>
<evidence type="ECO:0000256" key="2">
    <source>
        <dbReference type="ARBA" id="ARBA00010699"/>
    </source>
</evidence>
<feature type="transmembrane region" description="Helical" evidence="10">
    <location>
        <begin position="519"/>
        <end position="538"/>
    </location>
</feature>
<evidence type="ECO:0000256" key="4">
    <source>
        <dbReference type="ARBA" id="ARBA00014185"/>
    </source>
</evidence>
<proteinExistence type="inferred from homology"/>
<reference evidence="13" key="1">
    <citation type="submission" date="2022-03" db="EMBL/GenBank/DDBJ databases">
        <authorList>
            <person name="Lindestad O."/>
        </authorList>
    </citation>
    <scope>NUCLEOTIDE SEQUENCE</scope>
</reference>
<dbReference type="InterPro" id="IPR035566">
    <property type="entry name" value="Ribosomal_protein_bL20_C"/>
</dbReference>
<dbReference type="EMBL" id="CAKXAJ010026455">
    <property type="protein sequence ID" value="CAH2268649.1"/>
    <property type="molecule type" value="Genomic_DNA"/>
</dbReference>
<dbReference type="GO" id="GO:0005840">
    <property type="term" value="C:ribosome"/>
    <property type="evidence" value="ECO:0007669"/>
    <property type="project" value="UniProtKB-KW"/>
</dbReference>
<accession>A0A8S4SGU8</accession>
<dbReference type="PANTHER" id="PTHR11138:SF5">
    <property type="entry name" value="METHIONYL-TRNA FORMYLTRANSFERASE, MITOCHONDRIAL"/>
    <property type="match status" value="1"/>
</dbReference>
<feature type="compositionally biased region" description="Polar residues" evidence="9">
    <location>
        <begin position="1"/>
        <end position="10"/>
    </location>
</feature>
<evidence type="ECO:0000256" key="10">
    <source>
        <dbReference type="SAM" id="Phobius"/>
    </source>
</evidence>
<evidence type="ECO:0000259" key="12">
    <source>
        <dbReference type="Pfam" id="PF02911"/>
    </source>
</evidence>
<dbReference type="Gene3D" id="3.40.50.12230">
    <property type="match status" value="1"/>
</dbReference>
<gene>
    <name evidence="13" type="primary">jg8655</name>
    <name evidence="13" type="ORF">PAEG_LOCUS26980</name>
</gene>
<dbReference type="SUPFAM" id="SSF53328">
    <property type="entry name" value="Formyltransferase"/>
    <property type="match status" value="1"/>
</dbReference>
<evidence type="ECO:0000256" key="6">
    <source>
        <dbReference type="ARBA" id="ARBA00022917"/>
    </source>
</evidence>
<dbReference type="InterPro" id="IPR005813">
    <property type="entry name" value="Ribosomal_bL20"/>
</dbReference>
<dbReference type="GO" id="GO:0003735">
    <property type="term" value="F:structural constituent of ribosome"/>
    <property type="evidence" value="ECO:0007669"/>
    <property type="project" value="InterPro"/>
</dbReference>
<evidence type="ECO:0000256" key="8">
    <source>
        <dbReference type="ARBA" id="ARBA00023274"/>
    </source>
</evidence>
<dbReference type="InterPro" id="IPR011034">
    <property type="entry name" value="Formyl_transferase-like_C_sf"/>
</dbReference>
<evidence type="ECO:0000256" key="3">
    <source>
        <dbReference type="ARBA" id="ARBA00012261"/>
    </source>
</evidence>
<dbReference type="Proteomes" id="UP000838756">
    <property type="component" value="Unassembled WGS sequence"/>
</dbReference>
<dbReference type="OrthoDB" id="10268103at2759"/>
<feature type="domain" description="Formyl transferase N-terminal" evidence="11">
    <location>
        <begin position="713"/>
        <end position="869"/>
    </location>
</feature>
<dbReference type="Pfam" id="PF00551">
    <property type="entry name" value="Formyl_trans_N"/>
    <property type="match status" value="1"/>
</dbReference>
<evidence type="ECO:0000256" key="1">
    <source>
        <dbReference type="ARBA" id="ARBA00007698"/>
    </source>
</evidence>
<sequence length="988" mass="111804">MPKKFQNTKNSMRKRETTNKQEMDGPTIRIVSDLESIKQNRRVEFLIKGENLIVKDLSISSRAAEIGLVTGIVNSIDIPQAIRESTIDGIILGLKNGEIEKSKEYNYREFKKIYLKNLVDELGKDSSKKLKERTDENSQLRESTTEEIDYQMQEDVTIESASLTKQEFDFASSKVTTKEINDVINEIEESNASYGITLEDISSVSRFDSNSQEVLDHSIFNSTDVEGPKLPEINGGQYIGIAGIAGGIFGGVLAVAFAGLGYFVWHRKNREGSYDVEKAMKNLPEQAQLEHSGSTSEIESLLSNATSVAHLSSQISVEKYWSAWGSYMSRRFKNTVGKKRSINKEKRNRWISIESELRDVEQNRTIYFLLGGGDLKLKYVCMLDDTSYRILVAEGEIVHAENPKVMIDDIVSDLKSGKIRSYKRYNAKEFYEKYLKEFLSNENLQKLEAGDIENTTAELPNLKQVMEEMKKSNASNGITMRNIESVQNTTNILGNPMIHDTNLREFKLLETPSNEKNNIVFTVGMLAVTVALVAAVPFKCKERRIVNIVTQHWSDIKGSDREWPERHEIDTAEIMESWQHCFIIEVKDRGYICENAGEKAIEFYGFEKKMYIDDKYAIDAPFLRLYKIDAVIDKLETVIESKCSINEEEESESVKIRQVLLPIGNEEAAREHGLTYGRFMHGLKLVGVDLNRKILAEMAVNHKDDFAKLIETSEVVAVYTKAPKPSGRRQRLTKSPVHIVAEKSDIEVCTPASLKSSIEQEKFGNFKPDVAVVAAYGLILPKEILNIPKYGCINIHPSLLPRWRGAAPIQHTILAGDQETGVSIMQLDEGLDSGPILKQKKFLIEKSDNYKTLYDKLSELGSDLLLKVLNEIEKQVPLKQSDNDACYADKVKDYKIYASDACEIAYRKVKAFYPKAFIKVENKRIKILDAEFEAFTSGQGEIINDNMHISLKGGTLIPKVVQMEGRNPCDIKDFVRGLKSSLTKKFIE</sequence>
<evidence type="ECO:0000313" key="14">
    <source>
        <dbReference type="Proteomes" id="UP000838756"/>
    </source>
</evidence>
<evidence type="ECO:0000259" key="11">
    <source>
        <dbReference type="Pfam" id="PF00551"/>
    </source>
</evidence>
<feature type="compositionally biased region" description="Basic and acidic residues" evidence="9">
    <location>
        <begin position="13"/>
        <end position="23"/>
    </location>
</feature>
<feature type="region of interest" description="Disordered" evidence="9">
    <location>
        <begin position="1"/>
        <end position="25"/>
    </location>
</feature>
<dbReference type="GO" id="GO:0004479">
    <property type="term" value="F:methionyl-tRNA formyltransferase activity"/>
    <property type="evidence" value="ECO:0007669"/>
    <property type="project" value="UniProtKB-EC"/>
</dbReference>
<dbReference type="PANTHER" id="PTHR11138">
    <property type="entry name" value="METHIONYL-TRNA FORMYLTRANSFERASE"/>
    <property type="match status" value="1"/>
</dbReference>
<dbReference type="EC" id="2.1.2.9" evidence="3"/>